<keyword evidence="2" id="KW-1185">Reference proteome</keyword>
<keyword evidence="1" id="KW-0503">Monooxygenase</keyword>
<comment type="caution">
    <text evidence="1">The sequence shown here is derived from an EMBL/GenBank/DDBJ whole genome shotgun (WGS) entry which is preliminary data.</text>
</comment>
<evidence type="ECO:0000313" key="1">
    <source>
        <dbReference type="EMBL" id="TRD22880.1"/>
    </source>
</evidence>
<protein>
    <submittedName>
        <fullName evidence="1">Spheroidene monooxygenase</fullName>
    </submittedName>
</protein>
<dbReference type="InterPro" id="IPR049574">
    <property type="entry name" value="CrtA-like"/>
</dbReference>
<keyword evidence="1" id="KW-0560">Oxidoreductase</keyword>
<dbReference type="EMBL" id="VFSV01000004">
    <property type="protein sequence ID" value="TRD22880.1"/>
    <property type="molecule type" value="Genomic_DNA"/>
</dbReference>
<dbReference type="RefSeq" id="WP_142833460.1">
    <property type="nucleotide sequence ID" value="NZ_VFSV01000004.1"/>
</dbReference>
<dbReference type="OrthoDB" id="1122317at2"/>
<gene>
    <name evidence="1" type="ORF">FEV53_03645</name>
</gene>
<organism evidence="1 2">
    <name type="scientific">Palleronia caenipelagi</name>
    <dbReference type="NCBI Taxonomy" id="2489174"/>
    <lineage>
        <taxon>Bacteria</taxon>
        <taxon>Pseudomonadati</taxon>
        <taxon>Pseudomonadota</taxon>
        <taxon>Alphaproteobacteria</taxon>
        <taxon>Rhodobacterales</taxon>
        <taxon>Roseobacteraceae</taxon>
        <taxon>Palleronia</taxon>
    </lineage>
</organism>
<dbReference type="NCBIfam" id="NF045923">
    <property type="entry name" value="SpheroidMoxCrtARhod"/>
    <property type="match status" value="1"/>
</dbReference>
<proteinExistence type="predicted"/>
<dbReference type="CDD" id="cd21650">
    <property type="entry name" value="CrtA-like"/>
    <property type="match status" value="1"/>
</dbReference>
<accession>A0A547Q929</accession>
<name>A0A547Q929_9RHOB</name>
<evidence type="ECO:0000313" key="2">
    <source>
        <dbReference type="Proteomes" id="UP000318590"/>
    </source>
</evidence>
<sequence length="231" mass="25474">MQTITLSLYRFNRIRDRIWMLGQMALGRRNMARTPGCTFWKLFGSGSGEGFTPIPNTAVWAILACWEGPDGSAACPVHRRWAARADESCQFNLSATSARGVWSGKEPFAPQTDAGPGGLAVMTRATVRPRHALEFWRQEPAISGRIPDTPGLLFKIGVGEFPLVQQVTFSVWSDVASMHAFAHASGPHAAAVRKVRDGGWFAEELYARFRVTHVSGLWNGRPPLEPIREVA</sequence>
<dbReference type="GO" id="GO:0004497">
    <property type="term" value="F:monooxygenase activity"/>
    <property type="evidence" value="ECO:0007669"/>
    <property type="project" value="UniProtKB-KW"/>
</dbReference>
<dbReference type="Proteomes" id="UP000318590">
    <property type="component" value="Unassembled WGS sequence"/>
</dbReference>
<dbReference type="AlphaFoldDB" id="A0A547Q929"/>
<reference evidence="1 2" key="1">
    <citation type="submission" date="2019-06" db="EMBL/GenBank/DDBJ databases">
        <title>Paenimaribius caenipelagi gen. nov., sp. nov., isolated from a tidal flat.</title>
        <authorList>
            <person name="Yoon J.-H."/>
        </authorList>
    </citation>
    <scope>NUCLEOTIDE SEQUENCE [LARGE SCALE GENOMIC DNA]</scope>
    <source>
        <strain evidence="1 2">JBTF-M29</strain>
    </source>
</reference>